<dbReference type="Proteomes" id="UP000054538">
    <property type="component" value="Unassembled WGS sequence"/>
</dbReference>
<dbReference type="AlphaFoldDB" id="A0A0D0E651"/>
<gene>
    <name evidence="1" type="ORF">PAXRUDRAFT_825476</name>
</gene>
<protein>
    <submittedName>
        <fullName evidence="1">Uncharacterized protein</fullName>
    </submittedName>
</protein>
<dbReference type="HOGENOM" id="CLU_3056061_0_0_1"/>
<dbReference type="EMBL" id="KN824961">
    <property type="protein sequence ID" value="KIK96914.1"/>
    <property type="molecule type" value="Genomic_DNA"/>
</dbReference>
<sequence length="54" mass="6279">MAVKKHQGQANLLYPRPLQPQYLRADKLWHHIKMPVDKTCMALGTWGDLKKSHV</sequence>
<evidence type="ECO:0000313" key="2">
    <source>
        <dbReference type="Proteomes" id="UP000054538"/>
    </source>
</evidence>
<reference evidence="2" key="2">
    <citation type="submission" date="2015-01" db="EMBL/GenBank/DDBJ databases">
        <title>Evolutionary Origins and Diversification of the Mycorrhizal Mutualists.</title>
        <authorList>
            <consortium name="DOE Joint Genome Institute"/>
            <consortium name="Mycorrhizal Genomics Consortium"/>
            <person name="Kohler A."/>
            <person name="Kuo A."/>
            <person name="Nagy L.G."/>
            <person name="Floudas D."/>
            <person name="Copeland A."/>
            <person name="Barry K.W."/>
            <person name="Cichocki N."/>
            <person name="Veneault-Fourrey C."/>
            <person name="LaButti K."/>
            <person name="Lindquist E.A."/>
            <person name="Lipzen A."/>
            <person name="Lundell T."/>
            <person name="Morin E."/>
            <person name="Murat C."/>
            <person name="Riley R."/>
            <person name="Ohm R."/>
            <person name="Sun H."/>
            <person name="Tunlid A."/>
            <person name="Henrissat B."/>
            <person name="Grigoriev I.V."/>
            <person name="Hibbett D.S."/>
            <person name="Martin F."/>
        </authorList>
    </citation>
    <scope>NUCLEOTIDE SEQUENCE [LARGE SCALE GENOMIC DNA]</scope>
    <source>
        <strain evidence="2">Ve08.2h10</strain>
    </source>
</reference>
<dbReference type="InParanoid" id="A0A0D0E651"/>
<reference evidence="1 2" key="1">
    <citation type="submission" date="2014-04" db="EMBL/GenBank/DDBJ databases">
        <authorList>
            <consortium name="DOE Joint Genome Institute"/>
            <person name="Kuo A."/>
            <person name="Kohler A."/>
            <person name="Jargeat P."/>
            <person name="Nagy L.G."/>
            <person name="Floudas D."/>
            <person name="Copeland A."/>
            <person name="Barry K.W."/>
            <person name="Cichocki N."/>
            <person name="Veneault-Fourrey C."/>
            <person name="LaButti K."/>
            <person name="Lindquist E.A."/>
            <person name="Lipzen A."/>
            <person name="Lundell T."/>
            <person name="Morin E."/>
            <person name="Murat C."/>
            <person name="Sun H."/>
            <person name="Tunlid A."/>
            <person name="Henrissat B."/>
            <person name="Grigoriev I.V."/>
            <person name="Hibbett D.S."/>
            <person name="Martin F."/>
            <person name="Nordberg H.P."/>
            <person name="Cantor M.N."/>
            <person name="Hua S.X."/>
        </authorList>
    </citation>
    <scope>NUCLEOTIDE SEQUENCE [LARGE SCALE GENOMIC DNA]</scope>
    <source>
        <strain evidence="1 2">Ve08.2h10</strain>
    </source>
</reference>
<proteinExistence type="predicted"/>
<organism evidence="1 2">
    <name type="scientific">Paxillus rubicundulus Ve08.2h10</name>
    <dbReference type="NCBI Taxonomy" id="930991"/>
    <lineage>
        <taxon>Eukaryota</taxon>
        <taxon>Fungi</taxon>
        <taxon>Dikarya</taxon>
        <taxon>Basidiomycota</taxon>
        <taxon>Agaricomycotina</taxon>
        <taxon>Agaricomycetes</taxon>
        <taxon>Agaricomycetidae</taxon>
        <taxon>Boletales</taxon>
        <taxon>Paxilineae</taxon>
        <taxon>Paxillaceae</taxon>
        <taxon>Paxillus</taxon>
    </lineage>
</organism>
<keyword evidence="2" id="KW-1185">Reference proteome</keyword>
<evidence type="ECO:0000313" key="1">
    <source>
        <dbReference type="EMBL" id="KIK96914.1"/>
    </source>
</evidence>
<name>A0A0D0E651_9AGAM</name>
<feature type="non-terminal residue" evidence="1">
    <location>
        <position position="54"/>
    </location>
</feature>
<accession>A0A0D0E651</accession>